<dbReference type="Pfam" id="PF22322">
    <property type="entry name" value="DUF6973"/>
    <property type="match status" value="1"/>
</dbReference>
<reference evidence="2 3" key="1">
    <citation type="submission" date="2018-06" db="EMBL/GenBank/DDBJ databases">
        <authorList>
            <consortium name="Pathogen Informatics"/>
            <person name="Doyle S."/>
        </authorList>
    </citation>
    <scope>NUCLEOTIDE SEQUENCE [LARGE SCALE GENOMIC DNA]</scope>
    <source>
        <strain evidence="2 3">NCTC10283</strain>
    </source>
</reference>
<dbReference type="OrthoDB" id="6458461at2"/>
<gene>
    <name evidence="2" type="ORF">NCTC10283_00846</name>
</gene>
<dbReference type="RefSeq" id="WP_034296580.1">
    <property type="nucleotide sequence ID" value="NZ_CP091519.2"/>
</dbReference>
<organism evidence="2 3">
    <name type="scientific">Alysiella crassa</name>
    <dbReference type="NCBI Taxonomy" id="153491"/>
    <lineage>
        <taxon>Bacteria</taxon>
        <taxon>Pseudomonadati</taxon>
        <taxon>Pseudomonadota</taxon>
        <taxon>Betaproteobacteria</taxon>
        <taxon>Neisseriales</taxon>
        <taxon>Neisseriaceae</taxon>
        <taxon>Alysiella</taxon>
    </lineage>
</organism>
<dbReference type="STRING" id="1120980.GCA_000745955_01218"/>
<keyword evidence="3" id="KW-1185">Reference proteome</keyword>
<name>A0A376BM32_9NEIS</name>
<evidence type="ECO:0000313" key="2">
    <source>
        <dbReference type="EMBL" id="SSY70736.1"/>
    </source>
</evidence>
<dbReference type="Proteomes" id="UP000254209">
    <property type="component" value="Unassembled WGS sequence"/>
</dbReference>
<proteinExistence type="predicted"/>
<sequence>MTCTQLTAILIASMMGTGCSAVEQTFKDKPELLKFATRNPFAAAAIGRDDGSRNITSSVIRFSKRLGLDNSKNGDGRGTQENALRHSLWQAAIAARFGENTAQQAGNAYEKNISNRTATEYPDRYSADEAVDLRNNAIGRRIGAAHASDTMDELARKLLQEYHQHGLWLSAPVKEQGKTIWKISLQTLSAEQYENALNKLKQLDSYGMTAKERAKIKK</sequence>
<evidence type="ECO:0000313" key="3">
    <source>
        <dbReference type="Proteomes" id="UP000254209"/>
    </source>
</evidence>
<evidence type="ECO:0000259" key="1">
    <source>
        <dbReference type="Pfam" id="PF22322"/>
    </source>
</evidence>
<dbReference type="InterPro" id="IPR054246">
    <property type="entry name" value="DUF6973"/>
</dbReference>
<accession>A0A376BM32</accession>
<protein>
    <recommendedName>
        <fullName evidence="1">DUF6973 domain-containing protein</fullName>
    </recommendedName>
</protein>
<dbReference type="EMBL" id="UFSO01000002">
    <property type="protein sequence ID" value="SSY70736.1"/>
    <property type="molecule type" value="Genomic_DNA"/>
</dbReference>
<dbReference type="AlphaFoldDB" id="A0A376BM32"/>
<feature type="domain" description="DUF6973" evidence="1">
    <location>
        <begin position="76"/>
        <end position="163"/>
    </location>
</feature>